<accession>B7PSY3</accession>
<dbReference type="VEuPathDB" id="VectorBase:ISCW008297"/>
<dbReference type="EnsemblMetazoa" id="ISCW008297-RA">
    <property type="protein sequence ID" value="ISCW008297-PA"/>
    <property type="gene ID" value="ISCW008297"/>
</dbReference>
<name>B7PSY3_IXOSC</name>
<keyword evidence="1" id="KW-0238">DNA-binding</keyword>
<dbReference type="InParanoid" id="B7PSY3"/>
<protein>
    <submittedName>
        <fullName evidence="3 4">Centromere protein B, putative</fullName>
    </submittedName>
</protein>
<dbReference type="InterPro" id="IPR050863">
    <property type="entry name" value="CenT-Element_Derived"/>
</dbReference>
<evidence type="ECO:0000313" key="3">
    <source>
        <dbReference type="EMBL" id="EEC09705.1"/>
    </source>
</evidence>
<evidence type="ECO:0000313" key="4">
    <source>
        <dbReference type="EnsemblMetazoa" id="ISCW008297-PA"/>
    </source>
</evidence>
<dbReference type="VEuPathDB" id="VectorBase:ISCI008297"/>
<evidence type="ECO:0000256" key="1">
    <source>
        <dbReference type="ARBA" id="ARBA00023125"/>
    </source>
</evidence>
<dbReference type="EMBL" id="DS781798">
    <property type="protein sequence ID" value="EEC09705.1"/>
    <property type="molecule type" value="Genomic_DNA"/>
</dbReference>
<reference evidence="3 5" key="1">
    <citation type="submission" date="2008-03" db="EMBL/GenBank/DDBJ databases">
        <title>Annotation of Ixodes scapularis.</title>
        <authorList>
            <consortium name="Ixodes scapularis Genome Project Consortium"/>
            <person name="Caler E."/>
            <person name="Hannick L.I."/>
            <person name="Bidwell S."/>
            <person name="Joardar V."/>
            <person name="Thiagarajan M."/>
            <person name="Amedeo P."/>
            <person name="Galinsky K.J."/>
            <person name="Schobel S."/>
            <person name="Inman J."/>
            <person name="Hostetler J."/>
            <person name="Miller J."/>
            <person name="Hammond M."/>
            <person name="Megy K."/>
            <person name="Lawson D."/>
            <person name="Kodira C."/>
            <person name="Sutton G."/>
            <person name="Meyer J."/>
            <person name="Hill C.A."/>
            <person name="Birren B."/>
            <person name="Nene V."/>
            <person name="Collins F."/>
            <person name="Alarcon-Chaidez F."/>
            <person name="Wikel S."/>
            <person name="Strausberg R."/>
        </authorList>
    </citation>
    <scope>NUCLEOTIDE SEQUENCE [LARGE SCALE GENOMIC DNA]</scope>
    <source>
        <strain evidence="5">Wikel</strain>
        <strain evidence="3">Wikel colony</strain>
    </source>
</reference>
<dbReference type="PANTHER" id="PTHR19303">
    <property type="entry name" value="TRANSPOSON"/>
    <property type="match status" value="1"/>
</dbReference>
<dbReference type="InterPro" id="IPR006600">
    <property type="entry name" value="HTH_CenpB_DNA-bd_dom"/>
</dbReference>
<dbReference type="HOGENOM" id="CLU_2099549_0_0_1"/>
<dbReference type="PaxDb" id="6945-B7PSY3"/>
<dbReference type="Proteomes" id="UP000001555">
    <property type="component" value="Unassembled WGS sequence"/>
</dbReference>
<dbReference type="GO" id="GO:0003677">
    <property type="term" value="F:DNA binding"/>
    <property type="evidence" value="ECO:0007669"/>
    <property type="project" value="UniProtKB-KW"/>
</dbReference>
<gene>
    <name evidence="3" type="ORF">IscW_ISCW008297</name>
</gene>
<dbReference type="AlphaFoldDB" id="B7PSY3"/>
<evidence type="ECO:0000259" key="2">
    <source>
        <dbReference type="PROSITE" id="PS51253"/>
    </source>
</evidence>
<proteinExistence type="predicted"/>
<dbReference type="STRING" id="6945.B7PSY3"/>
<keyword evidence="5" id="KW-1185">Reference proteome</keyword>
<feature type="domain" description="HTH CENPB-type" evidence="2">
    <location>
        <begin position="1"/>
        <end position="26"/>
    </location>
</feature>
<dbReference type="EMBL" id="ABJB010497094">
    <property type="status" value="NOT_ANNOTATED_CDS"/>
    <property type="molecule type" value="Genomic_DNA"/>
</dbReference>
<dbReference type="PANTHER" id="PTHR19303:SF73">
    <property type="entry name" value="PROTEIN PDC2"/>
    <property type="match status" value="1"/>
</dbReference>
<reference evidence="4" key="2">
    <citation type="submission" date="2020-05" db="UniProtKB">
        <authorList>
            <consortium name="EnsemblMetazoa"/>
        </authorList>
    </citation>
    <scope>IDENTIFICATION</scope>
    <source>
        <strain evidence="4">wikel</strain>
    </source>
</reference>
<sequence length="116" mass="13166">MAIENFNFRNGWLRGLKRRHGISFKKVCKESGAVDRTTVRDCHMNKLKSLLQGYGPKDVFNETGLFLKMLPDHMLCFNRESCPGSKYSKERITVMVGMNALGTEKLLLLVIGKAKT</sequence>
<organism>
    <name type="scientific">Ixodes scapularis</name>
    <name type="common">Black-legged tick</name>
    <name type="synonym">Deer tick</name>
    <dbReference type="NCBI Taxonomy" id="6945"/>
    <lineage>
        <taxon>Eukaryota</taxon>
        <taxon>Metazoa</taxon>
        <taxon>Ecdysozoa</taxon>
        <taxon>Arthropoda</taxon>
        <taxon>Chelicerata</taxon>
        <taxon>Arachnida</taxon>
        <taxon>Acari</taxon>
        <taxon>Parasitiformes</taxon>
        <taxon>Ixodida</taxon>
        <taxon>Ixodoidea</taxon>
        <taxon>Ixodidae</taxon>
        <taxon>Ixodinae</taxon>
        <taxon>Ixodes</taxon>
    </lineage>
</organism>
<evidence type="ECO:0000313" key="5">
    <source>
        <dbReference type="Proteomes" id="UP000001555"/>
    </source>
</evidence>
<dbReference type="PROSITE" id="PS51253">
    <property type="entry name" value="HTH_CENPB"/>
    <property type="match status" value="1"/>
</dbReference>